<evidence type="ECO:0000313" key="3">
    <source>
        <dbReference type="EMBL" id="CAL4238821.1"/>
    </source>
</evidence>
<dbReference type="Pfam" id="PF00754">
    <property type="entry name" value="F5_F8_type_C"/>
    <property type="match status" value="1"/>
</dbReference>
<dbReference type="AlphaFoldDB" id="A0AAV2SVI3"/>
<proteinExistence type="predicted"/>
<feature type="transmembrane region" description="Helical" evidence="1">
    <location>
        <begin position="142"/>
        <end position="160"/>
    </location>
</feature>
<keyword evidence="1" id="KW-0472">Membrane</keyword>
<keyword evidence="1" id="KW-1133">Transmembrane helix</keyword>
<gene>
    <name evidence="3" type="ORF">MNOR_LOCUS40489</name>
</gene>
<protein>
    <recommendedName>
        <fullName evidence="2">F5/8 type C domain-containing protein</fullName>
    </recommendedName>
</protein>
<feature type="non-terminal residue" evidence="3">
    <location>
        <position position="161"/>
    </location>
</feature>
<dbReference type="InterPro" id="IPR000421">
    <property type="entry name" value="FA58C"/>
</dbReference>
<dbReference type="SUPFAM" id="SSF49785">
    <property type="entry name" value="Galactose-binding domain-like"/>
    <property type="match status" value="1"/>
</dbReference>
<comment type="caution">
    <text evidence="3">The sequence shown here is derived from an EMBL/GenBank/DDBJ whole genome shotgun (WGS) entry which is preliminary data.</text>
</comment>
<sequence length="161" mass="17720">AQGGVITIDPNTAFDGETKDGVSNLQNLIDNKDDTSWTPKSSNAPWSLIIDMGDAYTITGIDLTCEGKVKMFQLELSNDKEKWSPLTIVTNAVFKPKVIQSFTDFYEVGSGRYCKFTVLETYSKKQPSIIQLNLLGSKDLSALYLGVGISLLILLVFIIIC</sequence>
<evidence type="ECO:0000259" key="2">
    <source>
        <dbReference type="PROSITE" id="PS50022"/>
    </source>
</evidence>
<keyword evidence="4" id="KW-1185">Reference proteome</keyword>
<organism evidence="3 4">
    <name type="scientific">Meganyctiphanes norvegica</name>
    <name type="common">Northern krill</name>
    <name type="synonym">Thysanopoda norvegica</name>
    <dbReference type="NCBI Taxonomy" id="48144"/>
    <lineage>
        <taxon>Eukaryota</taxon>
        <taxon>Metazoa</taxon>
        <taxon>Ecdysozoa</taxon>
        <taxon>Arthropoda</taxon>
        <taxon>Crustacea</taxon>
        <taxon>Multicrustacea</taxon>
        <taxon>Malacostraca</taxon>
        <taxon>Eumalacostraca</taxon>
        <taxon>Eucarida</taxon>
        <taxon>Euphausiacea</taxon>
        <taxon>Euphausiidae</taxon>
        <taxon>Meganyctiphanes</taxon>
    </lineage>
</organism>
<evidence type="ECO:0000256" key="1">
    <source>
        <dbReference type="SAM" id="Phobius"/>
    </source>
</evidence>
<dbReference type="PROSITE" id="PS50022">
    <property type="entry name" value="FA58C_3"/>
    <property type="match status" value="1"/>
</dbReference>
<dbReference type="Proteomes" id="UP001497623">
    <property type="component" value="Unassembled WGS sequence"/>
</dbReference>
<dbReference type="EMBL" id="CAXKWB010124557">
    <property type="protein sequence ID" value="CAL4238821.1"/>
    <property type="molecule type" value="Genomic_DNA"/>
</dbReference>
<feature type="domain" description="F5/8 type C" evidence="2">
    <location>
        <begin position="1"/>
        <end position="137"/>
    </location>
</feature>
<evidence type="ECO:0000313" key="4">
    <source>
        <dbReference type="Proteomes" id="UP001497623"/>
    </source>
</evidence>
<dbReference type="InterPro" id="IPR008979">
    <property type="entry name" value="Galactose-bd-like_sf"/>
</dbReference>
<feature type="non-terminal residue" evidence="3">
    <location>
        <position position="1"/>
    </location>
</feature>
<name>A0AAV2SVI3_MEGNR</name>
<keyword evidence="1" id="KW-0812">Transmembrane</keyword>
<reference evidence="3 4" key="1">
    <citation type="submission" date="2024-05" db="EMBL/GenBank/DDBJ databases">
        <authorList>
            <person name="Wallberg A."/>
        </authorList>
    </citation>
    <scope>NUCLEOTIDE SEQUENCE [LARGE SCALE GENOMIC DNA]</scope>
</reference>
<accession>A0AAV2SVI3</accession>
<dbReference type="Gene3D" id="2.60.120.260">
    <property type="entry name" value="Galactose-binding domain-like"/>
    <property type="match status" value="1"/>
</dbReference>